<evidence type="ECO:0000259" key="12">
    <source>
        <dbReference type="Pfam" id="PF00361"/>
    </source>
</evidence>
<dbReference type="AlphaFoldDB" id="A0A073IJY3"/>
<keyword evidence="18" id="KW-1185">Reference proteome</keyword>
<dbReference type="GO" id="GO:0015297">
    <property type="term" value="F:antiporter activity"/>
    <property type="evidence" value="ECO:0007669"/>
    <property type="project" value="UniProtKB-KW"/>
</dbReference>
<evidence type="ECO:0000256" key="9">
    <source>
        <dbReference type="ARBA" id="ARBA00023136"/>
    </source>
</evidence>
<dbReference type="InterPro" id="IPR001516">
    <property type="entry name" value="Proton_antipo_N"/>
</dbReference>
<dbReference type="Pfam" id="PF13244">
    <property type="entry name" value="MbhD"/>
    <property type="match status" value="1"/>
</dbReference>
<dbReference type="InterPro" id="IPR025383">
    <property type="entry name" value="MrpA_C/MbhD"/>
</dbReference>
<dbReference type="PRINTS" id="PR01434">
    <property type="entry name" value="NADHDHGNASE5"/>
</dbReference>
<feature type="transmembrane region" description="Helical" evidence="11">
    <location>
        <begin position="72"/>
        <end position="96"/>
    </location>
</feature>
<keyword evidence="3" id="KW-0813">Transport</keyword>
<dbReference type="Pfam" id="PF04039">
    <property type="entry name" value="MnhB"/>
    <property type="match status" value="1"/>
</dbReference>
<reference evidence="17 18" key="1">
    <citation type="submission" date="2014-01" db="EMBL/GenBank/DDBJ databases">
        <title>Sulfitobacter donghicola JCM 14565 Genome Sequencing.</title>
        <authorList>
            <person name="Lai Q."/>
            <person name="Hong Z."/>
        </authorList>
    </citation>
    <scope>NUCLEOTIDE SEQUENCE [LARGE SCALE GENOMIC DNA]</scope>
    <source>
        <strain evidence="17 18">JCM 14565</strain>
    </source>
</reference>
<dbReference type="OrthoDB" id="9811798at2"/>
<dbReference type="Pfam" id="PF20501">
    <property type="entry name" value="MbhE"/>
    <property type="match status" value="1"/>
</dbReference>
<feature type="transmembrane region" description="Helical" evidence="11">
    <location>
        <begin position="564"/>
        <end position="584"/>
    </location>
</feature>
<name>A0A073IJY3_9RHOB</name>
<feature type="transmembrane region" description="Helical" evidence="11">
    <location>
        <begin position="895"/>
        <end position="919"/>
    </location>
</feature>
<dbReference type="InterPro" id="IPR007182">
    <property type="entry name" value="MnhB"/>
</dbReference>
<feature type="transmembrane region" description="Helical" evidence="11">
    <location>
        <begin position="651"/>
        <end position="669"/>
    </location>
</feature>
<gene>
    <name evidence="17" type="ORF">DSW25_06405</name>
</gene>
<dbReference type="eggNOG" id="COG1009">
    <property type="taxonomic scope" value="Bacteria"/>
</dbReference>
<feature type="transmembrane region" description="Helical" evidence="11">
    <location>
        <begin position="408"/>
        <end position="429"/>
    </location>
</feature>
<dbReference type="NCBIfam" id="NF009288">
    <property type="entry name" value="PRK12648.1"/>
    <property type="match status" value="1"/>
</dbReference>
<feature type="transmembrane region" description="Helical" evidence="11">
    <location>
        <begin position="505"/>
        <end position="523"/>
    </location>
</feature>
<feature type="transmembrane region" description="Helical" evidence="11">
    <location>
        <begin position="689"/>
        <end position="707"/>
    </location>
</feature>
<evidence type="ECO:0000256" key="4">
    <source>
        <dbReference type="ARBA" id="ARBA00022449"/>
    </source>
</evidence>
<feature type="transmembrane region" description="Helical" evidence="11">
    <location>
        <begin position="242"/>
        <end position="264"/>
    </location>
</feature>
<evidence type="ECO:0000256" key="5">
    <source>
        <dbReference type="ARBA" id="ARBA00022475"/>
    </source>
</evidence>
<comment type="function">
    <text evidence="1">NDH-1 shuttles electrons from NADH, via FMN and iron-sulfur (Fe-S) centers, to quinones in the respiratory chain. The immediate electron acceptor for the enzyme in this species is believed to be ubiquinone. Couples the redox reaction to proton translocation (for every two electrons transferred, four hydrogen ions are translocated across the cytoplasmic membrane), and thus conserves the redox energy in a proton gradient.</text>
</comment>
<feature type="transmembrane region" description="Helical" evidence="11">
    <location>
        <begin position="750"/>
        <end position="772"/>
    </location>
</feature>
<dbReference type="EMBL" id="JAMC01000002">
    <property type="protein sequence ID" value="KEJ89841.1"/>
    <property type="molecule type" value="Genomic_DNA"/>
</dbReference>
<evidence type="ECO:0000256" key="8">
    <source>
        <dbReference type="ARBA" id="ARBA00023065"/>
    </source>
</evidence>
<comment type="subcellular location">
    <subcellularLocation>
        <location evidence="2">Cell membrane</location>
        <topology evidence="2">Multi-pass membrane protein</topology>
    </subcellularLocation>
    <subcellularLocation>
        <location evidence="10">Membrane</location>
        <topology evidence="10">Multi-pass membrane protein</topology>
    </subcellularLocation>
</comment>
<feature type="transmembrane region" description="Helical" evidence="11">
    <location>
        <begin position="162"/>
        <end position="185"/>
    </location>
</feature>
<evidence type="ECO:0000259" key="14">
    <source>
        <dbReference type="Pfam" id="PF04039"/>
    </source>
</evidence>
<dbReference type="Pfam" id="PF00361">
    <property type="entry name" value="Proton_antipo_M"/>
    <property type="match status" value="1"/>
</dbReference>
<evidence type="ECO:0000313" key="18">
    <source>
        <dbReference type="Proteomes" id="UP000027734"/>
    </source>
</evidence>
<keyword evidence="9 11" id="KW-0472">Membrane</keyword>
<evidence type="ECO:0000313" key="17">
    <source>
        <dbReference type="EMBL" id="KEJ89841.1"/>
    </source>
</evidence>
<feature type="transmembrane region" description="Helical" evidence="11">
    <location>
        <begin position="793"/>
        <end position="813"/>
    </location>
</feature>
<dbReference type="GO" id="GO:0006811">
    <property type="term" value="P:monoatomic ion transport"/>
    <property type="evidence" value="ECO:0007669"/>
    <property type="project" value="UniProtKB-KW"/>
</dbReference>
<dbReference type="GO" id="GO:0005886">
    <property type="term" value="C:plasma membrane"/>
    <property type="evidence" value="ECO:0007669"/>
    <property type="project" value="UniProtKB-SubCell"/>
</dbReference>
<evidence type="ECO:0000256" key="10">
    <source>
        <dbReference type="RuleBase" id="RU000320"/>
    </source>
</evidence>
<feature type="transmembrane region" description="Helical" evidence="11">
    <location>
        <begin position="625"/>
        <end position="645"/>
    </location>
</feature>
<keyword evidence="5" id="KW-1003">Cell membrane</keyword>
<keyword evidence="4" id="KW-0050">Antiport</keyword>
<dbReference type="STRING" id="1300350.Z948_743"/>
<accession>A0A073IJY3</accession>
<dbReference type="eggNOG" id="COG2111">
    <property type="taxonomic scope" value="Bacteria"/>
</dbReference>
<feature type="domain" description="Na+/H+ antiporter MnhB subunit-related protein" evidence="14">
    <location>
        <begin position="794"/>
        <end position="916"/>
    </location>
</feature>
<dbReference type="InterPro" id="IPR001750">
    <property type="entry name" value="ND/Mrp_TM"/>
</dbReference>
<keyword evidence="7 11" id="KW-1133">Transmembrane helix</keyword>
<feature type="transmembrane region" description="Helical" evidence="11">
    <location>
        <begin position="270"/>
        <end position="291"/>
    </location>
</feature>
<feature type="transmembrane region" description="Helical" evidence="11">
    <location>
        <begin position="825"/>
        <end position="845"/>
    </location>
</feature>
<evidence type="ECO:0000256" key="2">
    <source>
        <dbReference type="ARBA" id="ARBA00004651"/>
    </source>
</evidence>
<evidence type="ECO:0000256" key="3">
    <source>
        <dbReference type="ARBA" id="ARBA00022448"/>
    </source>
</evidence>
<dbReference type="RefSeq" id="WP_025058214.1">
    <property type="nucleotide sequence ID" value="NZ_JAMC01000002.1"/>
</dbReference>
<keyword evidence="8" id="KW-0406">Ion transport</keyword>
<dbReference type="PANTHER" id="PTHR43373:SF1">
    <property type="entry name" value="NA(+)_H(+) ANTIPORTER SUBUNIT A"/>
    <property type="match status" value="1"/>
</dbReference>
<protein>
    <submittedName>
        <fullName evidence="17">Cation:proton antiporter</fullName>
    </submittedName>
</protein>
<feature type="transmembrane region" description="Helical" evidence="11">
    <location>
        <begin position="38"/>
        <end position="60"/>
    </location>
</feature>
<feature type="transmembrane region" description="Helical" evidence="11">
    <location>
        <begin position="298"/>
        <end position="320"/>
    </location>
</feature>
<feature type="transmembrane region" description="Helical" evidence="11">
    <location>
        <begin position="129"/>
        <end position="150"/>
    </location>
</feature>
<proteinExistence type="predicted"/>
<evidence type="ECO:0000259" key="16">
    <source>
        <dbReference type="Pfam" id="PF20501"/>
    </source>
</evidence>
<comment type="caution">
    <text evidence="17">The sequence shown here is derived from an EMBL/GenBank/DDBJ whole genome shotgun (WGS) entry which is preliminary data.</text>
</comment>
<feature type="domain" description="NADH-Ubiquinone oxidoreductase (complex I) chain 5 N-terminal" evidence="13">
    <location>
        <begin position="66"/>
        <end position="110"/>
    </location>
</feature>
<feature type="domain" description="MrpA C-terminal/MbhD" evidence="15">
    <location>
        <begin position="610"/>
        <end position="673"/>
    </location>
</feature>
<feature type="transmembrane region" description="Helical" evidence="11">
    <location>
        <begin position="205"/>
        <end position="230"/>
    </location>
</feature>
<feature type="transmembrane region" description="Helical" evidence="11">
    <location>
        <begin position="367"/>
        <end position="388"/>
    </location>
</feature>
<feature type="transmembrane region" description="Helical" evidence="11">
    <location>
        <begin position="450"/>
        <end position="473"/>
    </location>
</feature>
<sequence length="955" mass="102360">MSLLLIVALPFLGALLPGLMNQAGRAACAGVTFMVTLAAFVGLMTNLPAVMAGEVVAFRFDWLPHIGLNFTLMLDALGFFFATLILGIGLLIITYARNYLARNDNMGEFFTYLLLFQGAMVGIVMSDNILLLLIFWELTSLSSFLLIGYWKHLPEGRQGARMALTVTGMGGLAMIAGMMILGQIAGSYDLSVILQNRELIQGSDLYLPALILILIGCFTKSAQFPFHFWLPHAMAAPTPVSAYLHSATMVKAGIFLMARMWPVLSGTPEWFWIVTTAGLITMVLGAVIALFKHDLKALLAFSTVSHLGLITMLLGTGTALGAMAAVFHILNHATFKAALFMSAGIIDHETHTRDIRRLGGLRHLMPITFVIASLAALSMAGIPLLNGFLSKELMLEEAYHTVLGGNHWIVPSLAVVGSLFSAAYCFRLIGHTFLGGKRDDYPAAPHDPPAGLWLPPAFLVVLVVVIGVAPFLAEPAVKGITYAVLGGEAEMPKAHLKIWHGLTPALYMSITAVVGGLIVLALFKPLLKLWDAAPRPEAKAIFDAVMDAAVKAAKALTLPIHNGAFSRYGAVMAITVIVAGWYAWASGTVGAPTRAVQPAGAVELAGWCMLVAATVGMVFLHRNRLLSLVLIGIIGLMVSIGFVFLSAPDLAMTQITVEVVTTILLLLALNFLPNDTPIESSVLRRTRDVGLAVAGGVAAMALSYHYLLRDAVTSPISEYHLANSYKGGGGTNVVNVILVDFRGFDTFGEIIVLGIAAVLIYALTETLLGGPVRARLLNRKPDKPLAGDQHPTMMVVLTRVLMPVVVMVGFYIFLRGHNEPGGGFISGLIVSIGLVMQYMASGYSWATARQRYPHQGVIGAGVLIAGLTGIGSWFVGKPFLTSDFTYVRIPPFEKFELATAALFDLGVFLAVVGAVMLSLDGFSRLARRAHVQDSEHAMDINPARSETEALEEQGV</sequence>
<dbReference type="InterPro" id="IPR046806">
    <property type="entry name" value="MrpA_C/MbhE"/>
</dbReference>
<feature type="transmembrane region" description="Helical" evidence="11">
    <location>
        <begin position="326"/>
        <end position="346"/>
    </location>
</feature>
<dbReference type="InterPro" id="IPR050616">
    <property type="entry name" value="CPA3_Na-H_Antiporter_A"/>
</dbReference>
<evidence type="ECO:0000256" key="1">
    <source>
        <dbReference type="ARBA" id="ARBA00002378"/>
    </source>
</evidence>
<dbReference type="PANTHER" id="PTHR43373">
    <property type="entry name" value="NA(+)/H(+) ANTIPORTER SUBUNIT"/>
    <property type="match status" value="1"/>
</dbReference>
<feature type="domain" description="NADH:quinone oxidoreductase/Mrp antiporter transmembrane" evidence="12">
    <location>
        <begin position="126"/>
        <end position="401"/>
    </location>
</feature>
<feature type="transmembrane region" description="Helical" evidence="11">
    <location>
        <begin position="857"/>
        <end position="875"/>
    </location>
</feature>
<evidence type="ECO:0000259" key="15">
    <source>
        <dbReference type="Pfam" id="PF13244"/>
    </source>
</evidence>
<organism evidence="17 18">
    <name type="scientific">Sulfitobacter donghicola DSW-25 = KCTC 12864 = JCM 14565</name>
    <dbReference type="NCBI Taxonomy" id="1300350"/>
    <lineage>
        <taxon>Bacteria</taxon>
        <taxon>Pseudomonadati</taxon>
        <taxon>Pseudomonadota</taxon>
        <taxon>Alphaproteobacteria</taxon>
        <taxon>Rhodobacterales</taxon>
        <taxon>Roseobacteraceae</taxon>
        <taxon>Sulfitobacter</taxon>
    </lineage>
</organism>
<evidence type="ECO:0000256" key="6">
    <source>
        <dbReference type="ARBA" id="ARBA00022692"/>
    </source>
</evidence>
<feature type="transmembrane region" description="Helical" evidence="11">
    <location>
        <begin position="604"/>
        <end position="620"/>
    </location>
</feature>
<feature type="domain" description="MrpA C-terminal/MbhE" evidence="16">
    <location>
        <begin position="683"/>
        <end position="764"/>
    </location>
</feature>
<evidence type="ECO:0000256" key="7">
    <source>
        <dbReference type="ARBA" id="ARBA00022989"/>
    </source>
</evidence>
<keyword evidence="6 10" id="KW-0812">Transmembrane</keyword>
<dbReference type="Proteomes" id="UP000027734">
    <property type="component" value="Unassembled WGS sequence"/>
</dbReference>
<evidence type="ECO:0000259" key="13">
    <source>
        <dbReference type="Pfam" id="PF00662"/>
    </source>
</evidence>
<evidence type="ECO:0000256" key="11">
    <source>
        <dbReference type="SAM" id="Phobius"/>
    </source>
</evidence>
<dbReference type="Pfam" id="PF00662">
    <property type="entry name" value="Proton_antipo_N"/>
    <property type="match status" value="1"/>
</dbReference>